<keyword evidence="1" id="KW-0812">Transmembrane</keyword>
<evidence type="ECO:0000313" key="2">
    <source>
        <dbReference type="EMBL" id="RWA13949.1"/>
    </source>
</evidence>
<feature type="transmembrane region" description="Helical" evidence="1">
    <location>
        <begin position="188"/>
        <end position="207"/>
    </location>
</feature>
<organism evidence="2 3">
    <name type="scientific">Xylaria grammica</name>
    <dbReference type="NCBI Taxonomy" id="363999"/>
    <lineage>
        <taxon>Eukaryota</taxon>
        <taxon>Fungi</taxon>
        <taxon>Dikarya</taxon>
        <taxon>Ascomycota</taxon>
        <taxon>Pezizomycotina</taxon>
        <taxon>Sordariomycetes</taxon>
        <taxon>Xylariomycetidae</taxon>
        <taxon>Xylariales</taxon>
        <taxon>Xylariaceae</taxon>
        <taxon>Xylaria</taxon>
    </lineage>
</organism>
<gene>
    <name evidence="2" type="ORF">EKO27_g1129</name>
</gene>
<dbReference type="STRING" id="363999.A0A439DHS0"/>
<reference evidence="2 3" key="1">
    <citation type="submission" date="2018-12" db="EMBL/GenBank/DDBJ databases">
        <title>Draft genome sequence of Xylaria grammica IHI A82.</title>
        <authorList>
            <person name="Buettner E."/>
            <person name="Kellner H."/>
        </authorList>
    </citation>
    <scope>NUCLEOTIDE SEQUENCE [LARGE SCALE GENOMIC DNA]</scope>
    <source>
        <strain evidence="2 3">IHI A82</strain>
    </source>
</reference>
<feature type="transmembrane region" description="Helical" evidence="1">
    <location>
        <begin position="213"/>
        <end position="233"/>
    </location>
</feature>
<name>A0A439DHS0_9PEZI</name>
<dbReference type="EMBL" id="RYZI01000016">
    <property type="protein sequence ID" value="RWA13949.1"/>
    <property type="molecule type" value="Genomic_DNA"/>
</dbReference>
<protein>
    <recommendedName>
        <fullName evidence="4">Methyltransferase domain-containing protein</fullName>
    </recommendedName>
</protein>
<keyword evidence="3" id="KW-1185">Reference proteome</keyword>
<comment type="caution">
    <text evidence="2">The sequence shown here is derived from an EMBL/GenBank/DDBJ whole genome shotgun (WGS) entry which is preliminary data.</text>
</comment>
<keyword evidence="1" id="KW-1133">Transmembrane helix</keyword>
<accession>A0A439DHS0</accession>
<dbReference type="AlphaFoldDB" id="A0A439DHS0"/>
<dbReference type="Proteomes" id="UP000286045">
    <property type="component" value="Unassembled WGS sequence"/>
</dbReference>
<sequence length="289" mass="32949">MNTIITPRFHLLEIGDQSWCPEFLREYSHLARMQMWRMDGKGKGGERSTPAEFACDVMLDNIPDLANFTLVDPCAGGGGPIPILEPALNRKLHDRGHKAVRFVLSDLWPSLERWASIAKRSENITYIAEPRDATKSTRLAEPGKKECRLYNLCFHHFDDQAAELVLRSAIESSDAFVIFEMTNRTLTAFLNTTCIVLSPFLTALIWFRNSPIHLFFTYIIPLVPLMFAVDGYVSCIRGRTNSELETLLRRQKDLDLNGWEFKGGETTVLPPFGVMYWYVGIKKTQGNRN</sequence>
<proteinExistence type="predicted"/>
<evidence type="ECO:0000313" key="3">
    <source>
        <dbReference type="Proteomes" id="UP000286045"/>
    </source>
</evidence>
<keyword evidence="1" id="KW-0472">Membrane</keyword>
<evidence type="ECO:0008006" key="4">
    <source>
        <dbReference type="Google" id="ProtNLM"/>
    </source>
</evidence>
<evidence type="ECO:0000256" key="1">
    <source>
        <dbReference type="SAM" id="Phobius"/>
    </source>
</evidence>